<dbReference type="GO" id="GO:0046872">
    <property type="term" value="F:metal ion binding"/>
    <property type="evidence" value="ECO:0007669"/>
    <property type="project" value="InterPro"/>
</dbReference>
<dbReference type="PANTHER" id="PTHR21472">
    <property type="entry name" value="ENDONUCLEASE DOMAIN-CONTAINING 1 PROTEIN ENDOD1"/>
    <property type="match status" value="1"/>
</dbReference>
<dbReference type="AlphaFoldDB" id="A0AAD1SDM6"/>
<reference evidence="5" key="1">
    <citation type="submission" date="2022-03" db="EMBL/GenBank/DDBJ databases">
        <authorList>
            <person name="Alioto T."/>
            <person name="Alioto T."/>
            <person name="Gomez Garrido J."/>
        </authorList>
    </citation>
    <scope>NUCLEOTIDE SEQUENCE</scope>
</reference>
<dbReference type="SMART" id="SM00892">
    <property type="entry name" value="Endonuclease_NS"/>
    <property type="match status" value="1"/>
</dbReference>
<evidence type="ECO:0000259" key="3">
    <source>
        <dbReference type="SMART" id="SM00477"/>
    </source>
</evidence>
<organism evidence="5 6">
    <name type="scientific">Pelobates cultripes</name>
    <name type="common">Western spadefoot toad</name>
    <dbReference type="NCBI Taxonomy" id="61616"/>
    <lineage>
        <taxon>Eukaryota</taxon>
        <taxon>Metazoa</taxon>
        <taxon>Chordata</taxon>
        <taxon>Craniata</taxon>
        <taxon>Vertebrata</taxon>
        <taxon>Euteleostomi</taxon>
        <taxon>Amphibia</taxon>
        <taxon>Batrachia</taxon>
        <taxon>Anura</taxon>
        <taxon>Pelobatoidea</taxon>
        <taxon>Pelobatidae</taxon>
        <taxon>Pelobates</taxon>
    </lineage>
</organism>
<dbReference type="PANTHER" id="PTHR21472:SF28">
    <property type="entry name" value="EXTRACELLULAR ENDONUCLEASE SUBUNIT A DOMAIN-CONTAINING PROTEIN"/>
    <property type="match status" value="1"/>
</dbReference>
<dbReference type="InterPro" id="IPR039015">
    <property type="entry name" value="ENDOD1"/>
</dbReference>
<dbReference type="Proteomes" id="UP001295444">
    <property type="component" value="Chromosome 05"/>
</dbReference>
<keyword evidence="5" id="KW-0540">Nuclease</keyword>
<dbReference type="Gene3D" id="3.40.570.10">
    <property type="entry name" value="Extracellular Endonuclease, subunit A"/>
    <property type="match status" value="1"/>
</dbReference>
<sequence length="280" mass="31605">MMTCVWLYVFFTILCHSGLCEVVQNFSDVPSCRRFFYQGQEPLGLSSSKTANICQRLQGVYYYATLYHRVARVPIYSAYILEQSTTSRPDISSSNWYLEPMLADIAREDMLPPSHSTMQPVLDAITESQAVNDDYRNSGQTRGHLNPSQHHSSESQISTFTYTNMAPQESNFNSGTWNQYESFLRDQILPACSQAHILTGVILSGSSPGEGKWLRNRVNVPTFFWSAFCCIETSGARRREGRLGRNASPYDVVNKTIPQLQDILSQEYGGKVVLFQGSCQ</sequence>
<dbReference type="InterPro" id="IPR044929">
    <property type="entry name" value="DNA/RNA_non-sp_Endonuclease_sf"/>
</dbReference>
<dbReference type="SUPFAM" id="SSF54060">
    <property type="entry name" value="His-Me finger endonucleases"/>
    <property type="match status" value="1"/>
</dbReference>
<evidence type="ECO:0000256" key="2">
    <source>
        <dbReference type="SAM" id="SignalP"/>
    </source>
</evidence>
<keyword evidence="5" id="KW-0255">Endonuclease</keyword>
<dbReference type="Pfam" id="PF01223">
    <property type="entry name" value="Endonuclease_NS"/>
    <property type="match status" value="1"/>
</dbReference>
<dbReference type="InterPro" id="IPR001604">
    <property type="entry name" value="Endo_G_ENPP1-like_dom"/>
</dbReference>
<protein>
    <submittedName>
        <fullName evidence="5">Endonuclease domain-containing 1 -like</fullName>
    </submittedName>
</protein>
<dbReference type="InterPro" id="IPR020821">
    <property type="entry name" value="ENPP1-3/EXOG-like_nuc-like"/>
</dbReference>
<keyword evidence="2" id="KW-0732">Signal</keyword>
<feature type="chain" id="PRO_5042120959" evidence="2">
    <location>
        <begin position="21"/>
        <end position="280"/>
    </location>
</feature>
<keyword evidence="5" id="KW-0378">Hydrolase</keyword>
<keyword evidence="6" id="KW-1185">Reference proteome</keyword>
<dbReference type="SMART" id="SM00477">
    <property type="entry name" value="NUC"/>
    <property type="match status" value="1"/>
</dbReference>
<name>A0AAD1SDM6_PELCU</name>
<evidence type="ECO:0000313" key="5">
    <source>
        <dbReference type="EMBL" id="CAH2297450.1"/>
    </source>
</evidence>
<dbReference type="InterPro" id="IPR044925">
    <property type="entry name" value="His-Me_finger_sf"/>
</dbReference>
<dbReference type="GO" id="GO:0003676">
    <property type="term" value="F:nucleic acid binding"/>
    <property type="evidence" value="ECO:0007669"/>
    <property type="project" value="InterPro"/>
</dbReference>
<feature type="domain" description="DNA/RNA non-specific endonuclease/pyrophosphatase/phosphodiesterase" evidence="4">
    <location>
        <begin position="59"/>
        <end position="275"/>
    </location>
</feature>
<proteinExistence type="predicted"/>
<feature type="domain" description="ENPP1-3/EXOG-like endonuclease/phosphodiesterase" evidence="3">
    <location>
        <begin position="60"/>
        <end position="275"/>
    </location>
</feature>
<dbReference type="EMBL" id="OW240916">
    <property type="protein sequence ID" value="CAH2297450.1"/>
    <property type="molecule type" value="Genomic_DNA"/>
</dbReference>
<feature type="region of interest" description="Disordered" evidence="1">
    <location>
        <begin position="134"/>
        <end position="156"/>
    </location>
</feature>
<dbReference type="GO" id="GO:0016787">
    <property type="term" value="F:hydrolase activity"/>
    <property type="evidence" value="ECO:0007669"/>
    <property type="project" value="InterPro"/>
</dbReference>
<evidence type="ECO:0000313" key="6">
    <source>
        <dbReference type="Proteomes" id="UP001295444"/>
    </source>
</evidence>
<gene>
    <name evidence="5" type="ORF">PECUL_23A025103</name>
</gene>
<dbReference type="GO" id="GO:0004519">
    <property type="term" value="F:endonuclease activity"/>
    <property type="evidence" value="ECO:0007669"/>
    <property type="project" value="UniProtKB-KW"/>
</dbReference>
<feature type="signal peptide" evidence="2">
    <location>
        <begin position="1"/>
        <end position="20"/>
    </location>
</feature>
<evidence type="ECO:0000256" key="1">
    <source>
        <dbReference type="SAM" id="MobiDB-lite"/>
    </source>
</evidence>
<evidence type="ECO:0000259" key="4">
    <source>
        <dbReference type="SMART" id="SM00892"/>
    </source>
</evidence>
<accession>A0AAD1SDM6</accession>